<gene>
    <name evidence="1" type="ordered locus">Ngar_c19370</name>
</gene>
<dbReference type="KEGG" id="nga:Ngar_c19370"/>
<evidence type="ECO:0000313" key="1">
    <source>
        <dbReference type="EMBL" id="AFU58869.1"/>
    </source>
</evidence>
<accession>K0IN72</accession>
<dbReference type="BioCyc" id="CNIT1237085:G1324-1935-MONOMER"/>
<dbReference type="Proteomes" id="UP000008037">
    <property type="component" value="Chromosome"/>
</dbReference>
<dbReference type="EMBL" id="CP002408">
    <property type="protein sequence ID" value="AFU58869.1"/>
    <property type="molecule type" value="Genomic_DNA"/>
</dbReference>
<keyword evidence="2" id="KW-1185">Reference proteome</keyword>
<dbReference type="InterPro" id="IPR027417">
    <property type="entry name" value="P-loop_NTPase"/>
</dbReference>
<proteinExistence type="predicted"/>
<dbReference type="InParanoid" id="K0IN72"/>
<dbReference type="Gene3D" id="3.40.50.300">
    <property type="entry name" value="P-loop containing nucleotide triphosphate hydrolases"/>
    <property type="match status" value="1"/>
</dbReference>
<keyword evidence="1" id="KW-0067">ATP-binding</keyword>
<name>K0IN72_NITGG</name>
<dbReference type="GO" id="GO:0004386">
    <property type="term" value="F:helicase activity"/>
    <property type="evidence" value="ECO:0007669"/>
    <property type="project" value="UniProtKB-KW"/>
</dbReference>
<dbReference type="AlphaFoldDB" id="K0IN72"/>
<evidence type="ECO:0000313" key="2">
    <source>
        <dbReference type="Proteomes" id="UP000008037"/>
    </source>
</evidence>
<reference evidence="1 2" key="1">
    <citation type="journal article" date="2012" name="Environ. Microbiol.">
        <title>The genome of the ammonia-oxidizing Candidatus Nitrososphaera gargensis: insights into metabolic versatility and environmental adaptations.</title>
        <authorList>
            <person name="Spang A."/>
            <person name="Poehlein A."/>
            <person name="Offre P."/>
            <person name="Zumbragel S."/>
            <person name="Haider S."/>
            <person name="Rychlik N."/>
            <person name="Nowka B."/>
            <person name="Schmeisser C."/>
            <person name="Lebedeva E.V."/>
            <person name="Rattei T."/>
            <person name="Bohm C."/>
            <person name="Schmid M."/>
            <person name="Galushko A."/>
            <person name="Hatzenpichler R."/>
            <person name="Weinmaier T."/>
            <person name="Daniel R."/>
            <person name="Schleper C."/>
            <person name="Spieck E."/>
            <person name="Streit W."/>
            <person name="Wagner M."/>
        </authorList>
    </citation>
    <scope>NUCLEOTIDE SEQUENCE [LARGE SCALE GENOMIC DNA]</scope>
    <source>
        <strain evidence="2">Ga9.2</strain>
    </source>
</reference>
<dbReference type="STRING" id="1237085.Ngar_c19370"/>
<keyword evidence="1" id="KW-0378">Hydrolase</keyword>
<dbReference type="HOGENOM" id="CLU_2646046_0_0_2"/>
<dbReference type="SUPFAM" id="SSF52540">
    <property type="entry name" value="P-loop containing nucleoside triphosphate hydrolases"/>
    <property type="match status" value="1"/>
</dbReference>
<keyword evidence="1" id="KW-0547">Nucleotide-binding</keyword>
<protein>
    <submittedName>
        <fullName evidence="1">Putative DNA or RNA helicases of superfamily II</fullName>
    </submittedName>
</protein>
<keyword evidence="1" id="KW-0347">Helicase</keyword>
<organism evidence="1 2">
    <name type="scientific">Nitrososphaera gargensis (strain Ga9.2)</name>
    <dbReference type="NCBI Taxonomy" id="1237085"/>
    <lineage>
        <taxon>Archaea</taxon>
        <taxon>Nitrososphaerota</taxon>
        <taxon>Nitrososphaeria</taxon>
        <taxon>Nitrososphaerales</taxon>
        <taxon>Nitrososphaeraceae</taxon>
        <taxon>Nitrososphaera</taxon>
    </lineage>
</organism>
<sequence>MEISYDVPEAMIEIILATTWNMNQIVQRIGRVLRKADGKDSALVYLVYVSDTKDDGILALVRRAVETSGDAEDNKI</sequence>